<reference evidence="2 3" key="1">
    <citation type="submission" date="2020-04" db="EMBL/GenBank/DDBJ databases">
        <title>Hymenobacter polaris sp. nov., isolated from Arctic soil.</title>
        <authorList>
            <person name="Dahal R.H."/>
        </authorList>
    </citation>
    <scope>NUCLEOTIDE SEQUENCE [LARGE SCALE GENOMIC DNA]</scope>
    <source>
        <strain evidence="2 3">RP-2-7</strain>
    </source>
</reference>
<organism evidence="2 3">
    <name type="scientific">Hymenobacter polaris</name>
    <dbReference type="NCBI Taxonomy" id="2682546"/>
    <lineage>
        <taxon>Bacteria</taxon>
        <taxon>Pseudomonadati</taxon>
        <taxon>Bacteroidota</taxon>
        <taxon>Cytophagia</taxon>
        <taxon>Cytophagales</taxon>
        <taxon>Hymenobacteraceae</taxon>
        <taxon>Hymenobacter</taxon>
    </lineage>
</organism>
<dbReference type="Proteomes" id="UP000559626">
    <property type="component" value="Unassembled WGS sequence"/>
</dbReference>
<comment type="caution">
    <text evidence="2">The sequence shown here is derived from an EMBL/GenBank/DDBJ whole genome shotgun (WGS) entry which is preliminary data.</text>
</comment>
<dbReference type="InterPro" id="IPR000182">
    <property type="entry name" value="GNAT_dom"/>
</dbReference>
<name>A0A7Y0ACF2_9BACT</name>
<protein>
    <submittedName>
        <fullName evidence="2">GNAT family N-acetyltransferase</fullName>
    </submittedName>
</protein>
<evidence type="ECO:0000259" key="1">
    <source>
        <dbReference type="PROSITE" id="PS51186"/>
    </source>
</evidence>
<keyword evidence="2" id="KW-0808">Transferase</keyword>
<dbReference type="AlphaFoldDB" id="A0A7Y0ACF2"/>
<dbReference type="PROSITE" id="PS51186">
    <property type="entry name" value="GNAT"/>
    <property type="match status" value="1"/>
</dbReference>
<dbReference type="SUPFAM" id="SSF55729">
    <property type="entry name" value="Acyl-CoA N-acyltransferases (Nat)"/>
    <property type="match status" value="1"/>
</dbReference>
<feature type="domain" description="N-acetyltransferase" evidence="1">
    <location>
        <begin position="10"/>
        <end position="175"/>
    </location>
</feature>
<dbReference type="GO" id="GO:0016747">
    <property type="term" value="F:acyltransferase activity, transferring groups other than amino-acyl groups"/>
    <property type="evidence" value="ECO:0007669"/>
    <property type="project" value="InterPro"/>
</dbReference>
<dbReference type="InterPro" id="IPR016181">
    <property type="entry name" value="Acyl_CoA_acyltransferase"/>
</dbReference>
<gene>
    <name evidence="2" type="ORF">HHL22_06185</name>
</gene>
<evidence type="ECO:0000313" key="3">
    <source>
        <dbReference type="Proteomes" id="UP000559626"/>
    </source>
</evidence>
<evidence type="ECO:0000313" key="2">
    <source>
        <dbReference type="EMBL" id="NML64789.1"/>
    </source>
</evidence>
<sequence>MSPSARPSTIQLVAATPELLQQALGSSAELGRALGVRVPDDWVENRIDSLRFTLSQLQADPGAAHWWTYLLIHLPDNTLVGSGGYHGPPTAEGVVELGYEVADEYRSRGLATAFAGALVEQAFTHPSVTAIMAHTLAVLNASTRVLLNHRFTKVADLYDQTEGPLWRWELKRAGS</sequence>
<dbReference type="Pfam" id="PF13302">
    <property type="entry name" value="Acetyltransf_3"/>
    <property type="match status" value="1"/>
</dbReference>
<keyword evidence="3" id="KW-1185">Reference proteome</keyword>
<accession>A0A7Y0ACF2</accession>
<dbReference type="RefSeq" id="WP_169530067.1">
    <property type="nucleotide sequence ID" value="NZ_JABBGH010000001.1"/>
</dbReference>
<dbReference type="EMBL" id="JABBGH010000001">
    <property type="protein sequence ID" value="NML64789.1"/>
    <property type="molecule type" value="Genomic_DNA"/>
</dbReference>
<dbReference type="Gene3D" id="3.40.630.30">
    <property type="match status" value="1"/>
</dbReference>
<proteinExistence type="predicted"/>